<dbReference type="PIRSF" id="PIRSF037227">
    <property type="entry name" value="Aminobenzoyl-glu_utiliz_pB"/>
    <property type="match status" value="1"/>
</dbReference>
<keyword evidence="1 3" id="KW-0378">Hydrolase</keyword>
<dbReference type="AlphaFoldDB" id="A0A7S8C8J8"/>
<dbReference type="GO" id="GO:0016805">
    <property type="term" value="F:dipeptidase activity"/>
    <property type="evidence" value="ECO:0007669"/>
    <property type="project" value="TreeGrafter"/>
</dbReference>
<dbReference type="InterPro" id="IPR052030">
    <property type="entry name" value="Peptidase_M20/M20A_hydrolases"/>
</dbReference>
<organism evidence="3 4">
    <name type="scientific">Kaustia mangrovi</name>
    <dbReference type="NCBI Taxonomy" id="2593653"/>
    <lineage>
        <taxon>Bacteria</taxon>
        <taxon>Pseudomonadati</taxon>
        <taxon>Pseudomonadota</taxon>
        <taxon>Alphaproteobacteria</taxon>
        <taxon>Hyphomicrobiales</taxon>
        <taxon>Parvibaculaceae</taxon>
        <taxon>Kaustia</taxon>
    </lineage>
</organism>
<dbReference type="GO" id="GO:0005737">
    <property type="term" value="C:cytoplasm"/>
    <property type="evidence" value="ECO:0007669"/>
    <property type="project" value="TreeGrafter"/>
</dbReference>
<evidence type="ECO:0000313" key="3">
    <source>
        <dbReference type="EMBL" id="QPC45352.1"/>
    </source>
</evidence>
<dbReference type="EMBL" id="CP058214">
    <property type="protein sequence ID" value="QPC45352.1"/>
    <property type="molecule type" value="Genomic_DNA"/>
</dbReference>
<evidence type="ECO:0000313" key="4">
    <source>
        <dbReference type="Proteomes" id="UP000593594"/>
    </source>
</evidence>
<dbReference type="InterPro" id="IPR017439">
    <property type="entry name" value="Amidohydrolase"/>
</dbReference>
<sequence>MDRLDLVCRSVERRAPDHIALSDRVWETPELNYEERQSSRLHAEVLRRNGFAVSEGTAGLPTALLGEAGAGGPVIAFLGEYDALPALSQQAGRAERMPVAHGANGHGCGHNMLGAASLLAAAALADCLRETGMEGRVRYVGCPAEEGGSGKSFLVKAGLFDDVDAALCWHPSAFTGVIEANSLACLEAEFAFEGRASHAAMAPQDGRSALDAVELMNVGVNYLREHMPASARVHYAVVDTGGTAPNVVQPHARVRYIVRGATLEEMWSLFARVCEVARGAATMTETSVRWKQLSGEANLVGNPTLEALMLDTLTHLGAPPFDDGDRAFAAEIGRTFPDGQIDRDYRRNGLCRRDGEVLCTEVSPRQPHVQGYGSTDVGTVSWVVPTVQCKVACYAAGTPGHSWQLVAQGKAGAAHKGLVHAAKAMAGLAFRLLAEPSQLDRAKADHEDFTSRETFRNPVSDVTDPPYASQ</sequence>
<proteinExistence type="predicted"/>
<accession>A0A7S8C8J8</accession>
<evidence type="ECO:0000256" key="2">
    <source>
        <dbReference type="SAM" id="MobiDB-lite"/>
    </source>
</evidence>
<dbReference type="Gene3D" id="3.40.630.10">
    <property type="entry name" value="Zn peptidases"/>
    <property type="match status" value="1"/>
</dbReference>
<dbReference type="PANTHER" id="PTHR30575:SF0">
    <property type="entry name" value="XAA-ARG DIPEPTIDASE"/>
    <property type="match status" value="1"/>
</dbReference>
<dbReference type="PANTHER" id="PTHR30575">
    <property type="entry name" value="PEPTIDASE M20"/>
    <property type="match status" value="1"/>
</dbReference>
<dbReference type="Proteomes" id="UP000593594">
    <property type="component" value="Chromosome"/>
</dbReference>
<dbReference type="InterPro" id="IPR017145">
    <property type="entry name" value="Aminobenzoyl-glu_utiliz_pB"/>
</dbReference>
<dbReference type="SUPFAM" id="SSF55031">
    <property type="entry name" value="Bacterial exopeptidase dimerisation domain"/>
    <property type="match status" value="1"/>
</dbReference>
<dbReference type="GO" id="GO:0046657">
    <property type="term" value="P:folic acid catabolic process"/>
    <property type="evidence" value="ECO:0007669"/>
    <property type="project" value="TreeGrafter"/>
</dbReference>
<dbReference type="Gene3D" id="3.30.70.360">
    <property type="match status" value="1"/>
</dbReference>
<evidence type="ECO:0000256" key="1">
    <source>
        <dbReference type="ARBA" id="ARBA00022801"/>
    </source>
</evidence>
<dbReference type="InterPro" id="IPR036264">
    <property type="entry name" value="Bact_exopeptidase_dim_dom"/>
</dbReference>
<name>A0A7S8C8J8_9HYPH</name>
<protein>
    <submittedName>
        <fullName evidence="3">Amidohydrolase</fullName>
    </submittedName>
</protein>
<dbReference type="FunFam" id="3.30.70.360:FF:000004">
    <property type="entry name" value="Peptidase M20 domain-containing protein 2"/>
    <property type="match status" value="1"/>
</dbReference>
<dbReference type="KEGG" id="kmn:HW532_14365"/>
<feature type="region of interest" description="Disordered" evidence="2">
    <location>
        <begin position="441"/>
        <end position="470"/>
    </location>
</feature>
<reference evidence="3 4" key="1">
    <citation type="submission" date="2020-06" db="EMBL/GenBank/DDBJ databases">
        <title>Genome sequence of 2 isolates from Red Sea Mangroves.</title>
        <authorList>
            <person name="Sefrji F."/>
            <person name="Michoud G."/>
            <person name="Merlino G."/>
            <person name="Daffonchio D."/>
        </authorList>
    </citation>
    <scope>NUCLEOTIDE SEQUENCE [LARGE SCALE GENOMIC DNA]</scope>
    <source>
        <strain evidence="3 4">R1DC25</strain>
    </source>
</reference>
<dbReference type="NCBIfam" id="TIGR01891">
    <property type="entry name" value="amidohydrolases"/>
    <property type="match status" value="1"/>
</dbReference>
<dbReference type="GO" id="GO:0071713">
    <property type="term" value="F:para-aminobenzoyl-glutamate hydrolase activity"/>
    <property type="evidence" value="ECO:0007669"/>
    <property type="project" value="TreeGrafter"/>
</dbReference>
<gene>
    <name evidence="3" type="ORF">HW532_14365</name>
</gene>
<feature type="compositionally biased region" description="Basic and acidic residues" evidence="2">
    <location>
        <begin position="441"/>
        <end position="455"/>
    </location>
</feature>
<dbReference type="SUPFAM" id="SSF53187">
    <property type="entry name" value="Zn-dependent exopeptidases"/>
    <property type="match status" value="1"/>
</dbReference>
<dbReference type="InterPro" id="IPR002933">
    <property type="entry name" value="Peptidase_M20"/>
</dbReference>
<dbReference type="Pfam" id="PF01546">
    <property type="entry name" value="Peptidase_M20"/>
    <property type="match status" value="1"/>
</dbReference>
<keyword evidence="4" id="KW-1185">Reference proteome</keyword>